<dbReference type="SUPFAM" id="SSF56219">
    <property type="entry name" value="DNase I-like"/>
    <property type="match status" value="1"/>
</dbReference>
<dbReference type="Pfam" id="PF00017">
    <property type="entry name" value="SH2"/>
    <property type="match status" value="1"/>
</dbReference>
<dbReference type="OMA" id="TERMGTR"/>
<evidence type="ECO:0000256" key="14">
    <source>
        <dbReference type="ARBA" id="ARBA00022999"/>
    </source>
</evidence>
<feature type="domain" description="SAM" evidence="23">
    <location>
        <begin position="1088"/>
        <end position="1152"/>
    </location>
</feature>
<dbReference type="EC" id="3.1.3.86" evidence="8"/>
<feature type="domain" description="SH2" evidence="22">
    <location>
        <begin position="21"/>
        <end position="117"/>
    </location>
</feature>
<protein>
    <recommendedName>
        <fullName evidence="8">phosphatidylinositol-3,4,5-trisphosphate 5-phosphatase</fullName>
        <ecNumber evidence="8">3.1.3.86</ecNumber>
    </recommendedName>
</protein>
<dbReference type="InterPro" id="IPR000300">
    <property type="entry name" value="IPPc"/>
</dbReference>
<dbReference type="Pfam" id="PF24150">
    <property type="entry name" value="C2_SHIP1-2_first"/>
    <property type="match status" value="1"/>
</dbReference>
<dbReference type="InterPro" id="IPR036691">
    <property type="entry name" value="Endo/exonu/phosph_ase_sf"/>
</dbReference>
<dbReference type="GO" id="GO:0030027">
    <property type="term" value="C:lamellipodium"/>
    <property type="evidence" value="ECO:0007669"/>
    <property type="project" value="UniProtKB-SubCell"/>
</dbReference>
<feature type="compositionally biased region" description="Pro residues" evidence="21">
    <location>
        <begin position="1035"/>
        <end position="1045"/>
    </location>
</feature>
<dbReference type="PANTHER" id="PTHR46051:SF2">
    <property type="entry name" value="PHOSPHATIDYLINOSITOL 3,4,5-TRISPHOSPHATE 5-PHOSPHATASE 2"/>
    <property type="match status" value="1"/>
</dbReference>
<comment type="subcellular location">
    <subcellularLocation>
        <location evidence="4">Cell projection</location>
        <location evidence="4">Filopodium</location>
    </subcellularLocation>
    <subcellularLocation>
        <location evidence="5">Cell projection</location>
        <location evidence="5">Lamellipodium</location>
    </subcellularLocation>
    <subcellularLocation>
        <location evidence="2">Cytoplasm</location>
        <location evidence="2">Cytoskeleton</location>
    </subcellularLocation>
    <subcellularLocation>
        <location evidence="6">Cytoplasm</location>
        <location evidence="6">Cytosol</location>
    </subcellularLocation>
    <subcellularLocation>
        <location evidence="1">Membrane</location>
        <topology evidence="1">Peripheral membrane protein</topology>
    </subcellularLocation>
    <subcellularLocation>
        <location evidence="3">Nucleus speckle</location>
    </subcellularLocation>
</comment>
<keyword evidence="25" id="KW-1185">Reference proteome</keyword>
<evidence type="ECO:0000256" key="8">
    <source>
        <dbReference type="ARBA" id="ARBA00012981"/>
    </source>
</evidence>
<comment type="similarity">
    <text evidence="7">Belongs to the inositol 1,4,5-trisphosphate 5-phosphatase family.</text>
</comment>
<dbReference type="PROSITE" id="PS50001">
    <property type="entry name" value="SH2"/>
    <property type="match status" value="1"/>
</dbReference>
<dbReference type="Pfam" id="PF24147">
    <property type="entry name" value="C2_SHIP1-2_2nd"/>
    <property type="match status" value="1"/>
</dbReference>
<dbReference type="Pfam" id="PF00536">
    <property type="entry name" value="SAM_1"/>
    <property type="match status" value="1"/>
</dbReference>
<evidence type="ECO:0000256" key="18">
    <source>
        <dbReference type="ARBA" id="ARBA00023273"/>
    </source>
</evidence>
<evidence type="ECO:0000313" key="24">
    <source>
        <dbReference type="Ensembl" id="ENSACIP00000011490.1"/>
    </source>
</evidence>
<dbReference type="PROSITE" id="PS50105">
    <property type="entry name" value="SAM_DOMAIN"/>
    <property type="match status" value="1"/>
</dbReference>
<dbReference type="GO" id="GO:0004445">
    <property type="term" value="F:inositol-polyphosphate 5-phosphatase activity"/>
    <property type="evidence" value="ECO:0007669"/>
    <property type="project" value="TreeGrafter"/>
</dbReference>
<name>A0A3Q0RSS1_AMPCI</name>
<dbReference type="AlphaFoldDB" id="A0A3Q0RSS1"/>
<evidence type="ECO:0000313" key="25">
    <source>
        <dbReference type="Proteomes" id="UP000261340"/>
    </source>
</evidence>
<feature type="compositionally biased region" description="Basic and acidic residues" evidence="21">
    <location>
        <begin position="121"/>
        <end position="131"/>
    </location>
</feature>
<evidence type="ECO:0000256" key="15">
    <source>
        <dbReference type="ARBA" id="ARBA00023136"/>
    </source>
</evidence>
<feature type="region of interest" description="Disordered" evidence="21">
    <location>
        <begin position="854"/>
        <end position="887"/>
    </location>
</feature>
<feature type="region of interest" description="Disordered" evidence="21">
    <location>
        <begin position="121"/>
        <end position="161"/>
    </location>
</feature>
<evidence type="ECO:0000259" key="22">
    <source>
        <dbReference type="PROSITE" id="PS50001"/>
    </source>
</evidence>
<dbReference type="GeneTree" id="ENSGT00940000156576"/>
<evidence type="ECO:0000259" key="23">
    <source>
        <dbReference type="PROSITE" id="PS50105"/>
    </source>
</evidence>
<keyword evidence="13" id="KW-0130">Cell adhesion</keyword>
<keyword evidence="12" id="KW-0391">Immunity</keyword>
<keyword evidence="10" id="KW-0597">Phosphoprotein</keyword>
<evidence type="ECO:0000256" key="11">
    <source>
        <dbReference type="ARBA" id="ARBA00022801"/>
    </source>
</evidence>
<dbReference type="GO" id="GO:0034485">
    <property type="term" value="F:phosphatidylinositol-3,4,5-trisphosphate 5-phosphatase activity"/>
    <property type="evidence" value="ECO:0007669"/>
    <property type="project" value="UniProtKB-EC"/>
</dbReference>
<accession>A0A3Q0RSS1</accession>
<dbReference type="SUPFAM" id="SSF55550">
    <property type="entry name" value="SH2 domain"/>
    <property type="match status" value="1"/>
</dbReference>
<dbReference type="Proteomes" id="UP000261340">
    <property type="component" value="Unplaced"/>
</dbReference>
<dbReference type="FunFam" id="3.60.10.10:FF:000005">
    <property type="entry name" value="phosphatidylinositol 3,4,5-trisphosphate 5-phosphatase 1"/>
    <property type="match status" value="1"/>
</dbReference>
<dbReference type="InterPro" id="IPR057510">
    <property type="entry name" value="C2_SHIP1-2_first"/>
</dbReference>
<dbReference type="SUPFAM" id="SSF47769">
    <property type="entry name" value="SAM/Pointed domain"/>
    <property type="match status" value="1"/>
</dbReference>
<evidence type="ECO:0000256" key="17">
    <source>
        <dbReference type="ARBA" id="ARBA00023242"/>
    </source>
</evidence>
<evidence type="ECO:0000256" key="7">
    <source>
        <dbReference type="ARBA" id="ARBA00008734"/>
    </source>
</evidence>
<dbReference type="GO" id="GO:0016020">
    <property type="term" value="C:membrane"/>
    <property type="evidence" value="ECO:0007669"/>
    <property type="project" value="UniProtKB-SubCell"/>
</dbReference>
<keyword evidence="15" id="KW-0472">Membrane</keyword>
<dbReference type="GO" id="GO:0043569">
    <property type="term" value="P:negative regulation of insulin-like growth factor receptor signaling pathway"/>
    <property type="evidence" value="ECO:0007669"/>
    <property type="project" value="TreeGrafter"/>
</dbReference>
<dbReference type="GO" id="GO:0007155">
    <property type="term" value="P:cell adhesion"/>
    <property type="evidence" value="ECO:0007669"/>
    <property type="project" value="UniProtKB-KW"/>
</dbReference>
<dbReference type="SMART" id="SM00454">
    <property type="entry name" value="SAM"/>
    <property type="match status" value="1"/>
</dbReference>
<keyword evidence="14 20" id="KW-0727">SH2 domain</keyword>
<keyword evidence="17" id="KW-0539">Nucleus</keyword>
<dbReference type="GO" id="GO:0016607">
    <property type="term" value="C:nuclear speck"/>
    <property type="evidence" value="ECO:0007669"/>
    <property type="project" value="UniProtKB-SubCell"/>
</dbReference>
<evidence type="ECO:0000256" key="16">
    <source>
        <dbReference type="ARBA" id="ARBA00023212"/>
    </source>
</evidence>
<keyword evidence="16" id="KW-0206">Cytoskeleton</keyword>
<dbReference type="Ensembl" id="ENSACIT00000011818.1">
    <property type="protein sequence ID" value="ENSACIP00000011490.1"/>
    <property type="gene ID" value="ENSACIG00000008932.1"/>
</dbReference>
<sequence>MAGGGGGGSGASPLGPAPPMWYHRDLSRAAAEELLARAGIDGSFLVRDSESVNGAYALCVLFQKHVHTYRILPDDEGFLAVQTSQGVQPKRFKTLPELVSLYLQPSQGLVTTLLYPVEREETAVSDDRDYSDGEDEKPPLPPRSASTSTPPGPDTPTDRYKVHKEKHLTIESLSVSSNREVDKVLSGLEILSKVFDQQSAFMVSKMIQQVQSVNQAGDQELENLVTKLAVLKDLLSSIEKKALKALQDMSLPSSCSPPPHFMRHSKAIPVQAFEVKLDVYLAELTKIGKSQKYTLSVDVEGGRLVVMKKMKDNQEDWITYTHDKIRQLIKSQRVQNKLGIVFEKEKDKSQRKDFIFASAKKREAFCQLLQLMKNKHSNQDEPDMISIFIGTWNMGSVPTPKNVASWVLCRGLGKTLDEMTVTIPHDLYVFGSQENSVCEREWVESLRALLKEQTELDYKPIAVQTLWNIKLAVLVKAEHENRISHVGMSSVKTGIANTLGNKGAVGVSFMFNGTSFGFVNCHLTSGNEKIARRNQNYLDILRLLSLGDKQLSSFDISLRFTHLFWLGDLNYRLDMDIQEILNYINRKEFDPLLKVDQLNLEREKNKVFLRFAEEEISFPPTYRYERGSRDTYVWQKQKATGMRTNVPSWCDRILWKSYPETHIVCNSYGCTDDIVTSDHSPVFATFEVGVTSQFVSKKGLPKSSEQAYIEFESIEAIVKTASRTKFFIEFYSTCLEEFKKSYENDSQSSDNVNFLRVGWSNKQLTTLKPLLSEIEYLQDQHLLLTVKSLDGYESYGECVLALKSMIGSTAQQFHTYLSHRGEETGNIRGSMRVRVPSERMGTRERLYEWISVDKDETSGPKGKSTMVSRSGHESKQDTSDSDPSISKNSYNNPAYYILEGVPNQSAAAISPELLPSPTSANPQAAKPPPPSAGPRSKPPRGVGSTLNRPPPDFPPPPLPKGALEMVPEAPFPKPRPLYPDLAEVRIPAAGSGPPLALGEGFRRGGVGAGALDDQSCSVLHLAKTLSENEFLGQPPRAPSAPPPLRGQPMGLGLDACRTFPPRNPITESIAEDMPEEALWGSSSSSLSVGESSVGEWLQRLGLERYEQGLLHNGWDDLEFLSDITEEDLEEAGVHDPTHKRILLESLRQQQQQK</sequence>
<evidence type="ECO:0000256" key="3">
    <source>
        <dbReference type="ARBA" id="ARBA00004324"/>
    </source>
</evidence>
<evidence type="ECO:0000256" key="10">
    <source>
        <dbReference type="ARBA" id="ARBA00022553"/>
    </source>
</evidence>
<feature type="compositionally biased region" description="Pro residues" evidence="21">
    <location>
        <begin position="948"/>
        <end position="959"/>
    </location>
</feature>
<dbReference type="GO" id="GO:0005829">
    <property type="term" value="C:cytosol"/>
    <property type="evidence" value="ECO:0007669"/>
    <property type="project" value="UniProtKB-SubCell"/>
</dbReference>
<dbReference type="InterPro" id="IPR036860">
    <property type="entry name" value="SH2_dom_sf"/>
</dbReference>
<dbReference type="SMART" id="SM00128">
    <property type="entry name" value="IPPc"/>
    <property type="match status" value="1"/>
</dbReference>
<keyword evidence="11" id="KW-0378">Hydrolase</keyword>
<dbReference type="STRING" id="61819.ENSACIP00000011490"/>
<feature type="region of interest" description="Disordered" evidence="21">
    <location>
        <begin position="1029"/>
        <end position="1066"/>
    </location>
</feature>
<feature type="region of interest" description="Disordered" evidence="21">
    <location>
        <begin position="911"/>
        <end position="973"/>
    </location>
</feature>
<dbReference type="InterPro" id="IPR000980">
    <property type="entry name" value="SH2"/>
</dbReference>
<dbReference type="SMART" id="SM00252">
    <property type="entry name" value="SH2"/>
    <property type="match status" value="1"/>
</dbReference>
<dbReference type="InterPro" id="IPR013761">
    <property type="entry name" value="SAM/pointed_sf"/>
</dbReference>
<evidence type="ECO:0000256" key="13">
    <source>
        <dbReference type="ARBA" id="ARBA00022889"/>
    </source>
</evidence>
<evidence type="ECO:0000256" key="19">
    <source>
        <dbReference type="ARBA" id="ARBA00023377"/>
    </source>
</evidence>
<keyword evidence="9" id="KW-0963">Cytoplasm</keyword>
<dbReference type="GO" id="GO:0050776">
    <property type="term" value="P:regulation of immune response"/>
    <property type="evidence" value="ECO:0007669"/>
    <property type="project" value="TreeGrafter"/>
</dbReference>
<dbReference type="GO" id="GO:0030175">
    <property type="term" value="C:filopodium"/>
    <property type="evidence" value="ECO:0007669"/>
    <property type="project" value="UniProtKB-SubCell"/>
</dbReference>
<dbReference type="InterPro" id="IPR057509">
    <property type="entry name" value="C2_SHIP1-2_2nd"/>
</dbReference>
<evidence type="ECO:0000256" key="2">
    <source>
        <dbReference type="ARBA" id="ARBA00004245"/>
    </source>
</evidence>
<dbReference type="Gene3D" id="3.60.10.10">
    <property type="entry name" value="Endonuclease/exonuclease/phosphatase"/>
    <property type="match status" value="1"/>
</dbReference>
<evidence type="ECO:0000256" key="4">
    <source>
        <dbReference type="ARBA" id="ARBA00004486"/>
    </source>
</evidence>
<proteinExistence type="inferred from homology"/>
<dbReference type="GO" id="GO:0005856">
    <property type="term" value="C:cytoskeleton"/>
    <property type="evidence" value="ECO:0007669"/>
    <property type="project" value="UniProtKB-SubCell"/>
</dbReference>
<dbReference type="InterPro" id="IPR001660">
    <property type="entry name" value="SAM"/>
</dbReference>
<organism evidence="24 25">
    <name type="scientific">Amphilophus citrinellus</name>
    <name type="common">Midas cichlid</name>
    <name type="synonym">Cichlasoma citrinellum</name>
    <dbReference type="NCBI Taxonomy" id="61819"/>
    <lineage>
        <taxon>Eukaryota</taxon>
        <taxon>Metazoa</taxon>
        <taxon>Chordata</taxon>
        <taxon>Craniata</taxon>
        <taxon>Vertebrata</taxon>
        <taxon>Euteleostomi</taxon>
        <taxon>Actinopterygii</taxon>
        <taxon>Neopterygii</taxon>
        <taxon>Teleostei</taxon>
        <taxon>Neoteleostei</taxon>
        <taxon>Acanthomorphata</taxon>
        <taxon>Ovalentaria</taxon>
        <taxon>Cichlomorphae</taxon>
        <taxon>Cichliformes</taxon>
        <taxon>Cichlidae</taxon>
        <taxon>New World cichlids</taxon>
        <taxon>Cichlasomatinae</taxon>
        <taxon>Heroini</taxon>
        <taxon>Amphilophus</taxon>
    </lineage>
</organism>
<dbReference type="CDD" id="cd10343">
    <property type="entry name" value="SH2_SHIP"/>
    <property type="match status" value="1"/>
</dbReference>
<dbReference type="GO" id="GO:0002376">
    <property type="term" value="P:immune system process"/>
    <property type="evidence" value="ECO:0007669"/>
    <property type="project" value="UniProtKB-KW"/>
</dbReference>
<evidence type="ECO:0000256" key="5">
    <source>
        <dbReference type="ARBA" id="ARBA00004510"/>
    </source>
</evidence>
<dbReference type="FunFam" id="3.30.505.10:FF:000035">
    <property type="entry name" value="phosphatidylinositol 3,4,5-trisphosphate 5-phosphatase 1"/>
    <property type="match status" value="1"/>
</dbReference>
<dbReference type="Pfam" id="PF22669">
    <property type="entry name" value="Exo_endo_phos2"/>
    <property type="match status" value="1"/>
</dbReference>
<dbReference type="PRINTS" id="PR00401">
    <property type="entry name" value="SH2DOMAIN"/>
</dbReference>
<reference evidence="24" key="2">
    <citation type="submission" date="2025-09" db="UniProtKB">
        <authorList>
            <consortium name="Ensembl"/>
        </authorList>
    </citation>
    <scope>IDENTIFICATION</scope>
</reference>
<keyword evidence="18" id="KW-0966">Cell projection</keyword>
<evidence type="ECO:0000256" key="21">
    <source>
        <dbReference type="SAM" id="MobiDB-lite"/>
    </source>
</evidence>
<dbReference type="Gene3D" id="3.30.505.10">
    <property type="entry name" value="SH2 domain"/>
    <property type="match status" value="1"/>
</dbReference>
<evidence type="ECO:0000256" key="6">
    <source>
        <dbReference type="ARBA" id="ARBA00004514"/>
    </source>
</evidence>
<dbReference type="Gene3D" id="1.10.150.50">
    <property type="entry name" value="Transcription Factor, Ets-1"/>
    <property type="match status" value="1"/>
</dbReference>
<dbReference type="GO" id="GO:0046856">
    <property type="term" value="P:phosphatidylinositol dephosphorylation"/>
    <property type="evidence" value="ECO:0007669"/>
    <property type="project" value="InterPro"/>
</dbReference>
<evidence type="ECO:0000256" key="1">
    <source>
        <dbReference type="ARBA" id="ARBA00004170"/>
    </source>
</evidence>
<dbReference type="PANTHER" id="PTHR46051">
    <property type="entry name" value="SH2 DOMAIN-CONTAINING PROTEIN"/>
    <property type="match status" value="1"/>
</dbReference>
<reference evidence="24" key="1">
    <citation type="submission" date="2025-08" db="UniProtKB">
        <authorList>
            <consortium name="Ensembl"/>
        </authorList>
    </citation>
    <scope>IDENTIFICATION</scope>
</reference>
<evidence type="ECO:0000256" key="12">
    <source>
        <dbReference type="ARBA" id="ARBA00022859"/>
    </source>
</evidence>
<comment type="catalytic activity">
    <reaction evidence="19">
        <text>a 1,2-diacyl-sn-glycero-3-phospho-(1D-myo-inositol-3,4,5-trisphosphate) + H2O = a 1,2-diacyl-sn-glycero-3-phospho-(1D-myo-inositol-3,4-bisphosphate) + phosphate</text>
        <dbReference type="Rhea" id="RHEA:25528"/>
        <dbReference type="ChEBI" id="CHEBI:15377"/>
        <dbReference type="ChEBI" id="CHEBI:43474"/>
        <dbReference type="ChEBI" id="CHEBI:57658"/>
        <dbReference type="ChEBI" id="CHEBI:57836"/>
        <dbReference type="EC" id="3.1.3.86"/>
    </reaction>
    <physiologicalReaction direction="left-to-right" evidence="19">
        <dbReference type="Rhea" id="RHEA:25529"/>
    </physiologicalReaction>
</comment>
<evidence type="ECO:0000256" key="9">
    <source>
        <dbReference type="ARBA" id="ARBA00022490"/>
    </source>
</evidence>
<evidence type="ECO:0000256" key="20">
    <source>
        <dbReference type="PROSITE-ProRule" id="PRU00191"/>
    </source>
</evidence>